<comment type="subcellular location">
    <subcellularLocation>
        <location evidence="10">Cell inner membrane</location>
    </subcellularLocation>
    <subcellularLocation>
        <location evidence="2">Cell membrane</location>
        <topology evidence="2">Single-pass membrane protein</topology>
    </subcellularLocation>
</comment>
<evidence type="ECO:0000256" key="1">
    <source>
        <dbReference type="ARBA" id="ARBA00002254"/>
    </source>
</evidence>
<evidence type="ECO:0000256" key="11">
    <source>
        <dbReference type="SAM" id="SignalP"/>
    </source>
</evidence>
<evidence type="ECO:0000256" key="7">
    <source>
        <dbReference type="ARBA" id="ARBA00022779"/>
    </source>
</evidence>
<dbReference type="GO" id="GO:0005886">
    <property type="term" value="C:plasma membrane"/>
    <property type="evidence" value="ECO:0007669"/>
    <property type="project" value="UniProtKB-SubCell"/>
</dbReference>
<sequence length="144" mass="15962">MQAMFKLLTVLLILLCGSVAFGQEEEAAEGDEAAPTTAYFALKPAFVVNYGGVGRLRYLKTAITLRVKTGGGANGMAQVRHHLPYIRHTLVMLLSQQTDEQMSSMEGRELLRQSALAAVRELLIEEEGEEFIVDLLFDSFIVQR</sequence>
<keyword evidence="13" id="KW-1185">Reference proteome</keyword>
<dbReference type="GO" id="GO:0009425">
    <property type="term" value="C:bacterial-type flagellum basal body"/>
    <property type="evidence" value="ECO:0007669"/>
    <property type="project" value="InterPro"/>
</dbReference>
<dbReference type="EMBL" id="JAPTGG010000003">
    <property type="protein sequence ID" value="MCZ0864655.1"/>
    <property type="molecule type" value="Genomic_DNA"/>
</dbReference>
<feature type="signal peptide" evidence="11">
    <location>
        <begin position="1"/>
        <end position="22"/>
    </location>
</feature>
<dbReference type="RefSeq" id="WP_258330806.1">
    <property type="nucleotide sequence ID" value="NZ_JAPTGG010000003.1"/>
</dbReference>
<dbReference type="InterPro" id="IPR005503">
    <property type="entry name" value="FliL"/>
</dbReference>
<proteinExistence type="inferred from homology"/>
<keyword evidence="12" id="KW-0282">Flagellum</keyword>
<organism evidence="12 13">
    <name type="scientific">Dasania phycosphaerae</name>
    <dbReference type="NCBI Taxonomy" id="2950436"/>
    <lineage>
        <taxon>Bacteria</taxon>
        <taxon>Pseudomonadati</taxon>
        <taxon>Pseudomonadota</taxon>
        <taxon>Gammaproteobacteria</taxon>
        <taxon>Cellvibrionales</taxon>
        <taxon>Spongiibacteraceae</taxon>
        <taxon>Dasania</taxon>
    </lineage>
</organism>
<dbReference type="AlphaFoldDB" id="A0A9J6RKD4"/>
<keyword evidence="6" id="KW-0812">Transmembrane</keyword>
<protein>
    <recommendedName>
        <fullName evidence="10">Flagellar protein FliL</fullName>
    </recommendedName>
</protein>
<keyword evidence="11" id="KW-0732">Signal</keyword>
<evidence type="ECO:0000256" key="5">
    <source>
        <dbReference type="ARBA" id="ARBA00022500"/>
    </source>
</evidence>
<dbReference type="GO" id="GO:0071978">
    <property type="term" value="P:bacterial-type flagellum-dependent swarming motility"/>
    <property type="evidence" value="ECO:0007669"/>
    <property type="project" value="TreeGrafter"/>
</dbReference>
<dbReference type="Proteomes" id="UP001069090">
    <property type="component" value="Unassembled WGS sequence"/>
</dbReference>
<name>A0A9J6RKD4_9GAMM</name>
<keyword evidence="5 10" id="KW-0145">Chemotaxis</keyword>
<evidence type="ECO:0000256" key="3">
    <source>
        <dbReference type="ARBA" id="ARBA00008281"/>
    </source>
</evidence>
<keyword evidence="12" id="KW-0966">Cell projection</keyword>
<feature type="chain" id="PRO_5039889248" description="Flagellar protein FliL" evidence="11">
    <location>
        <begin position="23"/>
        <end position="144"/>
    </location>
</feature>
<comment type="function">
    <text evidence="1 10">Controls the rotational direction of flagella during chemotaxis.</text>
</comment>
<evidence type="ECO:0000256" key="9">
    <source>
        <dbReference type="ARBA" id="ARBA00023136"/>
    </source>
</evidence>
<keyword evidence="8" id="KW-1133">Transmembrane helix</keyword>
<evidence type="ECO:0000256" key="8">
    <source>
        <dbReference type="ARBA" id="ARBA00022989"/>
    </source>
</evidence>
<evidence type="ECO:0000256" key="10">
    <source>
        <dbReference type="RuleBase" id="RU364125"/>
    </source>
</evidence>
<dbReference type="GO" id="GO:0006935">
    <property type="term" value="P:chemotaxis"/>
    <property type="evidence" value="ECO:0007669"/>
    <property type="project" value="UniProtKB-KW"/>
</dbReference>
<evidence type="ECO:0000313" key="13">
    <source>
        <dbReference type="Proteomes" id="UP001069090"/>
    </source>
</evidence>
<dbReference type="PANTHER" id="PTHR35091:SF2">
    <property type="entry name" value="FLAGELLAR PROTEIN FLIL"/>
    <property type="match status" value="1"/>
</dbReference>
<keyword evidence="7 10" id="KW-0283">Flagellar rotation</keyword>
<dbReference type="PANTHER" id="PTHR35091">
    <property type="entry name" value="FLAGELLAR PROTEIN FLIL"/>
    <property type="match status" value="1"/>
</dbReference>
<keyword evidence="9 10" id="KW-0472">Membrane</keyword>
<evidence type="ECO:0000313" key="12">
    <source>
        <dbReference type="EMBL" id="MCZ0864655.1"/>
    </source>
</evidence>
<evidence type="ECO:0000256" key="4">
    <source>
        <dbReference type="ARBA" id="ARBA00022475"/>
    </source>
</evidence>
<comment type="caution">
    <text evidence="12">The sequence shown here is derived from an EMBL/GenBank/DDBJ whole genome shotgun (WGS) entry which is preliminary data.</text>
</comment>
<accession>A0A9J6RKD4</accession>
<dbReference type="Pfam" id="PF03748">
    <property type="entry name" value="FliL"/>
    <property type="match status" value="1"/>
</dbReference>
<keyword evidence="12" id="KW-0969">Cilium</keyword>
<evidence type="ECO:0000256" key="2">
    <source>
        <dbReference type="ARBA" id="ARBA00004162"/>
    </source>
</evidence>
<keyword evidence="4" id="KW-1003">Cell membrane</keyword>
<reference evidence="12 13" key="1">
    <citation type="submission" date="2022-12" db="EMBL/GenBank/DDBJ databases">
        <title>Dasania phycosphaerae sp. nov., isolated from particulate material of the south coast of Korea.</title>
        <authorList>
            <person name="Jiang Y."/>
        </authorList>
    </citation>
    <scope>NUCLEOTIDE SEQUENCE [LARGE SCALE GENOMIC DNA]</scope>
    <source>
        <strain evidence="12 13">GY-19</strain>
    </source>
</reference>
<keyword evidence="10" id="KW-0997">Cell inner membrane</keyword>
<evidence type="ECO:0000256" key="6">
    <source>
        <dbReference type="ARBA" id="ARBA00022692"/>
    </source>
</evidence>
<gene>
    <name evidence="12" type="ORF">O0V09_05555</name>
</gene>
<comment type="similarity">
    <text evidence="3 10">Belongs to the FliL family.</text>
</comment>